<accession>A0ABN7SPK3</accession>
<evidence type="ECO:0000313" key="1">
    <source>
        <dbReference type="EMBL" id="CAG5105244.1"/>
    </source>
</evidence>
<evidence type="ECO:0000313" key="2">
    <source>
        <dbReference type="Proteomes" id="UP001158576"/>
    </source>
</evidence>
<organism evidence="1 2">
    <name type="scientific">Oikopleura dioica</name>
    <name type="common">Tunicate</name>
    <dbReference type="NCBI Taxonomy" id="34765"/>
    <lineage>
        <taxon>Eukaryota</taxon>
        <taxon>Metazoa</taxon>
        <taxon>Chordata</taxon>
        <taxon>Tunicata</taxon>
        <taxon>Appendicularia</taxon>
        <taxon>Copelata</taxon>
        <taxon>Oikopleuridae</taxon>
        <taxon>Oikopleura</taxon>
    </lineage>
</organism>
<proteinExistence type="predicted"/>
<gene>
    <name evidence="1" type="ORF">OKIOD_LOCUS10721</name>
</gene>
<dbReference type="Proteomes" id="UP001158576">
    <property type="component" value="Chromosome 1"/>
</dbReference>
<protein>
    <submittedName>
        <fullName evidence="1">Oidioi.mRNA.OKI2018_I69.chr1.g1956.t1.cds</fullName>
    </submittedName>
</protein>
<name>A0ABN7SPK3_OIKDI</name>
<dbReference type="EMBL" id="OU015566">
    <property type="protein sequence ID" value="CAG5105244.1"/>
    <property type="molecule type" value="Genomic_DNA"/>
</dbReference>
<reference evidence="1 2" key="1">
    <citation type="submission" date="2021-04" db="EMBL/GenBank/DDBJ databases">
        <authorList>
            <person name="Bliznina A."/>
        </authorList>
    </citation>
    <scope>NUCLEOTIDE SEQUENCE [LARGE SCALE GENOMIC DNA]</scope>
</reference>
<sequence length="153" mass="17582">MNRLQERKLRTEPAQSTFQKLESSHCLPAGIKIHDLLSGKYKPKSDKKLIHFKDASREQREPFHAKNLPQRCLQNYHSMAHPAGMVLNEFAQLRNFTIKHEAFKPKISNFGHRIVIKGMVFAEAEALNKADAKRIAYDMTAKIIFGPPRPDAY</sequence>
<keyword evidence="2" id="KW-1185">Reference proteome</keyword>